<dbReference type="Proteomes" id="UP000307841">
    <property type="component" value="Unassembled WGS sequence"/>
</dbReference>
<dbReference type="EMBL" id="SZNK01000001">
    <property type="protein sequence ID" value="TKI56918.1"/>
    <property type="molecule type" value="Genomic_DNA"/>
</dbReference>
<sequence length="126" mass="13326">MNISASGALTLKGAAVSLSGMQSLSVKTASDKIELLEENKSSSEEIKLDAIVRQAFPTILSAFEKDVQENGLAAVMARRAFNNQIAEAKGKIDAFGDTLLGLWNTAVDAGDMLLTGLAGEEHARFI</sequence>
<organism evidence="1 2">
    <name type="scientific">Brevibacillus antibioticus</name>
    <dbReference type="NCBI Taxonomy" id="2570228"/>
    <lineage>
        <taxon>Bacteria</taxon>
        <taxon>Bacillati</taxon>
        <taxon>Bacillota</taxon>
        <taxon>Bacilli</taxon>
        <taxon>Bacillales</taxon>
        <taxon>Paenibacillaceae</taxon>
        <taxon>Brevibacillus</taxon>
    </lineage>
</organism>
<evidence type="ECO:0000313" key="1">
    <source>
        <dbReference type="EMBL" id="TKI56918.1"/>
    </source>
</evidence>
<proteinExistence type="predicted"/>
<reference evidence="1 2" key="1">
    <citation type="submission" date="2019-04" db="EMBL/GenBank/DDBJ databases">
        <title>Whole genome sequencing of Brevibacillus sp. TGS2-1.</title>
        <authorList>
            <person name="Choi A."/>
        </authorList>
    </citation>
    <scope>NUCLEOTIDE SEQUENCE [LARGE SCALE GENOMIC DNA]</scope>
    <source>
        <strain evidence="1 2">TGS2-1</strain>
    </source>
</reference>
<keyword evidence="2" id="KW-1185">Reference proteome</keyword>
<protein>
    <submittedName>
        <fullName evidence="1">Uncharacterized protein</fullName>
    </submittedName>
</protein>
<dbReference type="AlphaFoldDB" id="A0A4U2Y8D9"/>
<name>A0A4U2Y8D9_9BACL</name>
<accession>A0A4U2Y8D9</accession>
<comment type="caution">
    <text evidence="1">The sequence shown here is derived from an EMBL/GenBank/DDBJ whole genome shotgun (WGS) entry which is preliminary data.</text>
</comment>
<dbReference type="RefSeq" id="WP_137030344.1">
    <property type="nucleotide sequence ID" value="NZ_SZNK01000001.1"/>
</dbReference>
<evidence type="ECO:0000313" key="2">
    <source>
        <dbReference type="Proteomes" id="UP000307841"/>
    </source>
</evidence>
<gene>
    <name evidence="1" type="ORF">E8L90_16380</name>
</gene>